<dbReference type="Pfam" id="PF03372">
    <property type="entry name" value="Exo_endo_phos"/>
    <property type="match status" value="1"/>
</dbReference>
<evidence type="ECO:0000313" key="2">
    <source>
        <dbReference type="EMBL" id="GKY87542.1"/>
    </source>
</evidence>
<dbReference type="Gene3D" id="3.60.10.10">
    <property type="entry name" value="Endonuclease/exonuclease/phosphatase"/>
    <property type="match status" value="1"/>
</dbReference>
<reference evidence="2" key="1">
    <citation type="journal article" date="2023" name="Int. J. Syst. Evol. Microbiol.">
        <title>Sinisalibacter aestuarii sp. nov., isolated from estuarine sediment of the Arakawa River.</title>
        <authorList>
            <person name="Arafat S.T."/>
            <person name="Hirano S."/>
            <person name="Sato A."/>
            <person name="Takeuchi K."/>
            <person name="Yasuda T."/>
            <person name="Terahara T."/>
            <person name="Hamada M."/>
            <person name="Kobayashi T."/>
        </authorList>
    </citation>
    <scope>NUCLEOTIDE SEQUENCE</scope>
    <source>
        <strain evidence="2">B-399</strain>
    </source>
</reference>
<sequence>MKLASYNIRKAVGLDRRRDPARILDVVNHIGADVIVLQEADRRLGPRHAALPRQLIADHTDYEPVALAVNEVSIGWHGNAILVKKGTEVSDPQRITLPGLEPRGAVSAVIEGRLRVVGVHLGLLRRNRHGQMRSIRKALESCTRPTAVLGDFNEWSPRVGFEEFQDHFSILAPGKSFHASRPMAALDRVGLSPGLEARTGGVIETRLSRVASDHLPVWVELDLPKTPG</sequence>
<gene>
    <name evidence="2" type="ORF">STA1M1_14110</name>
</gene>
<feature type="domain" description="Endonuclease/exonuclease/phosphatase" evidence="1">
    <location>
        <begin position="4"/>
        <end position="214"/>
    </location>
</feature>
<dbReference type="EMBL" id="BROH01000003">
    <property type="protein sequence ID" value="GKY87542.1"/>
    <property type="molecule type" value="Genomic_DNA"/>
</dbReference>
<keyword evidence="3" id="KW-1185">Reference proteome</keyword>
<accession>A0ABQ5LRA9</accession>
<protein>
    <submittedName>
        <fullName evidence="2">Diguanylate cyclase</fullName>
    </submittedName>
</protein>
<organism evidence="2 3">
    <name type="scientific">Sinisalibacter aestuarii</name>
    <dbReference type="NCBI Taxonomy" id="2949426"/>
    <lineage>
        <taxon>Bacteria</taxon>
        <taxon>Pseudomonadati</taxon>
        <taxon>Pseudomonadota</taxon>
        <taxon>Alphaproteobacteria</taxon>
        <taxon>Rhodobacterales</taxon>
        <taxon>Roseobacteraceae</taxon>
        <taxon>Sinisalibacter</taxon>
    </lineage>
</organism>
<dbReference type="RefSeq" id="WP_281841528.1">
    <property type="nucleotide sequence ID" value="NZ_BROH01000003.1"/>
</dbReference>
<comment type="caution">
    <text evidence="2">The sequence shown here is derived from an EMBL/GenBank/DDBJ whole genome shotgun (WGS) entry which is preliminary data.</text>
</comment>
<dbReference type="SUPFAM" id="SSF56219">
    <property type="entry name" value="DNase I-like"/>
    <property type="match status" value="1"/>
</dbReference>
<evidence type="ECO:0000259" key="1">
    <source>
        <dbReference type="Pfam" id="PF03372"/>
    </source>
</evidence>
<evidence type="ECO:0000313" key="3">
    <source>
        <dbReference type="Proteomes" id="UP001144205"/>
    </source>
</evidence>
<dbReference type="InterPro" id="IPR051916">
    <property type="entry name" value="GPI-anchor_lipid_remodeler"/>
</dbReference>
<proteinExistence type="predicted"/>
<dbReference type="PANTHER" id="PTHR14859">
    <property type="entry name" value="CALCOFLUOR WHITE HYPERSENSITIVE PROTEIN PRECURSOR"/>
    <property type="match status" value="1"/>
</dbReference>
<dbReference type="Proteomes" id="UP001144205">
    <property type="component" value="Unassembled WGS sequence"/>
</dbReference>
<dbReference type="PANTHER" id="PTHR14859:SF15">
    <property type="entry name" value="ENDONUCLEASE_EXONUCLEASE_PHOSPHATASE DOMAIN-CONTAINING PROTEIN"/>
    <property type="match status" value="1"/>
</dbReference>
<dbReference type="InterPro" id="IPR036691">
    <property type="entry name" value="Endo/exonu/phosph_ase_sf"/>
</dbReference>
<dbReference type="InterPro" id="IPR005135">
    <property type="entry name" value="Endo/exonuclease/phosphatase"/>
</dbReference>
<name>A0ABQ5LRA9_9RHOB</name>